<sequence>KEIEKQAGYDIPFTRLNKEEASKMIIALEKIEEWKRKKGNL</sequence>
<dbReference type="PATRIC" id="fig|134605.3.peg.1867"/>
<accession>A0A133N5V5</accession>
<reference evidence="2" key="1">
    <citation type="submission" date="2016-01" db="EMBL/GenBank/DDBJ databases">
        <authorList>
            <person name="Mitreva M."/>
            <person name="Pepin K.H."/>
            <person name="Mihindukulasuriya K.A."/>
            <person name="Fulton R."/>
            <person name="Fronick C."/>
            <person name="O'Laughlin M."/>
            <person name="Miner T."/>
            <person name="Herter B."/>
            <person name="Rosa B.A."/>
            <person name="Cordes M."/>
            <person name="Tomlinson C."/>
            <person name="Wollam A."/>
            <person name="Palsikar V.B."/>
            <person name="Mardis E.R."/>
            <person name="Wilson R.K."/>
        </authorList>
    </citation>
    <scope>NUCLEOTIDE SEQUENCE [LARGE SCALE GENOMIC DNA]</scope>
    <source>
        <strain evidence="2">CMW8396</strain>
    </source>
</reference>
<keyword evidence="2" id="KW-1185">Reference proteome</keyword>
<evidence type="ECO:0000313" key="1">
    <source>
        <dbReference type="EMBL" id="KXA11687.1"/>
    </source>
</evidence>
<name>A0A133N5V5_9FUSO</name>
<proteinExistence type="predicted"/>
<dbReference type="EMBL" id="LRPX01000117">
    <property type="protein sequence ID" value="KXA11687.1"/>
    <property type="molecule type" value="Genomic_DNA"/>
</dbReference>
<dbReference type="AlphaFoldDB" id="A0A133N5V5"/>
<organism evidence="1 2">
    <name type="scientific">Fusobacterium equinum</name>
    <dbReference type="NCBI Taxonomy" id="134605"/>
    <lineage>
        <taxon>Bacteria</taxon>
        <taxon>Fusobacteriati</taxon>
        <taxon>Fusobacteriota</taxon>
        <taxon>Fusobacteriia</taxon>
        <taxon>Fusobacteriales</taxon>
        <taxon>Fusobacteriaceae</taxon>
        <taxon>Fusobacterium</taxon>
    </lineage>
</organism>
<comment type="caution">
    <text evidence="1">The sequence shown here is derived from an EMBL/GenBank/DDBJ whole genome shotgun (WGS) entry which is preliminary data.</text>
</comment>
<dbReference type="Proteomes" id="UP000070617">
    <property type="component" value="Unassembled WGS sequence"/>
</dbReference>
<feature type="non-terminal residue" evidence="1">
    <location>
        <position position="1"/>
    </location>
</feature>
<dbReference type="STRING" id="134605.HMPREF3206_01889"/>
<gene>
    <name evidence="1" type="ORF">HMPREF3206_01889</name>
</gene>
<evidence type="ECO:0000313" key="2">
    <source>
        <dbReference type="Proteomes" id="UP000070617"/>
    </source>
</evidence>
<protein>
    <submittedName>
        <fullName evidence="1">Uncharacterized protein</fullName>
    </submittedName>
</protein>